<dbReference type="Proteomes" id="UP000198226">
    <property type="component" value="Chromosome I"/>
</dbReference>
<evidence type="ECO:0000313" key="3">
    <source>
        <dbReference type="Proteomes" id="UP000198226"/>
    </source>
</evidence>
<dbReference type="PANTHER" id="PTHR43737:SF1">
    <property type="entry name" value="DUF1501 DOMAIN-CONTAINING PROTEIN"/>
    <property type="match status" value="1"/>
</dbReference>
<evidence type="ECO:0000256" key="1">
    <source>
        <dbReference type="SAM" id="MobiDB-lite"/>
    </source>
</evidence>
<dbReference type="AlphaFoldDB" id="A0A109IGS4"/>
<dbReference type="Pfam" id="PF07394">
    <property type="entry name" value="DUF1501"/>
    <property type="match status" value="1"/>
</dbReference>
<name>A0A109IGS4_9ACTN</name>
<dbReference type="PANTHER" id="PTHR43737">
    <property type="entry name" value="BLL7424 PROTEIN"/>
    <property type="match status" value="1"/>
</dbReference>
<accession>A0A109IGS4</accession>
<reference evidence="3" key="1">
    <citation type="submission" date="2016-06" db="EMBL/GenBank/DDBJ databases">
        <authorList>
            <person name="Varghese N."/>
            <person name="Submissions Spin"/>
        </authorList>
    </citation>
    <scope>NUCLEOTIDE SEQUENCE [LARGE SCALE GENOMIC DNA]</scope>
    <source>
        <strain evidence="3">DSM 44983</strain>
    </source>
</reference>
<organism evidence="2 3">
    <name type="scientific">Micromonospora rifamycinica</name>
    <dbReference type="NCBI Taxonomy" id="291594"/>
    <lineage>
        <taxon>Bacteria</taxon>
        <taxon>Bacillati</taxon>
        <taxon>Actinomycetota</taxon>
        <taxon>Actinomycetes</taxon>
        <taxon>Micromonosporales</taxon>
        <taxon>Micromonosporaceae</taxon>
        <taxon>Micromonospora</taxon>
    </lineage>
</organism>
<proteinExistence type="predicted"/>
<feature type="region of interest" description="Disordered" evidence="1">
    <location>
        <begin position="1"/>
        <end position="23"/>
    </location>
</feature>
<feature type="compositionally biased region" description="Basic and acidic residues" evidence="1">
    <location>
        <begin position="1"/>
        <end position="12"/>
    </location>
</feature>
<keyword evidence="3" id="KW-1185">Reference proteome</keyword>
<evidence type="ECO:0000313" key="2">
    <source>
        <dbReference type="EMBL" id="SCG80869.1"/>
    </source>
</evidence>
<protein>
    <submittedName>
        <fullName evidence="2">Uncharacterized conserved protein, DUF1501 family</fullName>
    </submittedName>
</protein>
<gene>
    <name evidence="2" type="ORF">GA0070623_5242</name>
</gene>
<dbReference type="EMBL" id="LT607752">
    <property type="protein sequence ID" value="SCG80869.1"/>
    <property type="molecule type" value="Genomic_DNA"/>
</dbReference>
<dbReference type="PROSITE" id="PS51318">
    <property type="entry name" value="TAT"/>
    <property type="match status" value="1"/>
</dbReference>
<dbReference type="OrthoDB" id="9779968at2"/>
<dbReference type="InterPro" id="IPR006311">
    <property type="entry name" value="TAT_signal"/>
</dbReference>
<dbReference type="InterPro" id="IPR010869">
    <property type="entry name" value="DUF1501"/>
</dbReference>
<sequence>MEKPATHPREKTVPAFPPHPECPDLRRLADNPAEALLRAEADVVAAENAAEADRYRRLEELEEAQQDGRGVTRRTFVAGAAATATTLATAQFVSTSASFAATRTGTLIHVFLYGGLDGLSLVAPADDPVLAKVRPDLLLGDDSLALGRGFKLTSAFAPLEKWLRTGRLGFVPAVSDERLSRSHFQAADACNLGGLPSETGGRGWLDSLVDSLGKGTAFRSVGIGSTLPRSLVGTNGALSLNSVGSLRLNGDDRYRAATEKAIRGLFTGIHHPVEEAVIEGMGALSTAQQLAAKPYRPAEGVTYEGIGYAFQQLAQLIKGGANVRVATVGMGGYDTHENQGTRAGGQLHRRLGELAKAMAAFLTDLGDRADDVTIMVSSEFGRRVASNGGGTDHGHGGVVTVLSGRRLAGPLLGAWDGLGDLDSGDVPEYNNMFDVYGTVAQGRFGLTTAQVDGIFPRRKFTPMKLYA</sequence>